<dbReference type="Proteomes" id="UP000305921">
    <property type="component" value="Unassembled WGS sequence"/>
</dbReference>
<dbReference type="RefSeq" id="WP_138053946.1">
    <property type="nucleotide sequence ID" value="NZ_VAWE01000001.1"/>
</dbReference>
<keyword evidence="3" id="KW-1185">Reference proteome</keyword>
<dbReference type="InterPro" id="IPR013022">
    <property type="entry name" value="Xyl_isomerase-like_TIM-brl"/>
</dbReference>
<sequence>MTSATPTTTPDIRLGITPTCWTNDDFPLMGDDIAFEQSLSEIAFAGFQGCSIGHKFPKTVRELAAALELRDLSITEPWTSTFFTVPDGEDRTYREFQERLDFLSKLNDFADAGKLRVRCDTIGVAEFGNSVHLQTLSLKSNRRTFSKEQWDALGTGLNALGELAAERDFKVAYHPHMGTGVQTQEELVTLMQNTDERYVHLLLDVGHLTWAGGNPVEVIEGDHGHRIKHVHLKNIRRDVFNRPSMAAGSFRDYVEAGIFTVPGDKEGMVDFPSIINALKRRNYQGWLVVEAEQEFQRDGLQPLHYARLARGYLAELGVGAEYTGRPYSELVGLQPCE</sequence>
<protein>
    <submittedName>
        <fullName evidence="2">Myo-inosose-2 dehydratase</fullName>
        <ecNumber evidence="2">4.2.1.44</ecNumber>
    </submittedName>
</protein>
<feature type="domain" description="Xylose isomerase-like TIM barrel" evidence="1">
    <location>
        <begin position="45"/>
        <end position="293"/>
    </location>
</feature>
<dbReference type="NCBIfam" id="TIGR04379">
    <property type="entry name" value="myo_inos_iolE"/>
    <property type="match status" value="1"/>
</dbReference>
<evidence type="ECO:0000313" key="3">
    <source>
        <dbReference type="Proteomes" id="UP000305921"/>
    </source>
</evidence>
<dbReference type="InterPro" id="IPR030823">
    <property type="entry name" value="IolE/MocC"/>
</dbReference>
<dbReference type="PANTHER" id="PTHR12110">
    <property type="entry name" value="HYDROXYPYRUVATE ISOMERASE"/>
    <property type="match status" value="1"/>
</dbReference>
<keyword evidence="2" id="KW-0456">Lyase</keyword>
<accession>A0A5R9E6S4</accession>
<reference evidence="2 3" key="1">
    <citation type="submission" date="2019-05" db="EMBL/GenBank/DDBJ databases">
        <title>Streptomyces marianii sp. nov., a novel marine actinomycete from southern coast of India.</title>
        <authorList>
            <person name="Iniyan A.M."/>
            <person name="Wink J."/>
            <person name="Ramprasad E."/>
            <person name="Ramana C.V."/>
            <person name="Bunk B."/>
            <person name="Sproer C."/>
            <person name="Joseph F.-J.R.S."/>
            <person name="Vincent S.G.P."/>
        </authorList>
    </citation>
    <scope>NUCLEOTIDE SEQUENCE [LARGE SCALE GENOMIC DNA]</scope>
    <source>
        <strain evidence="2 3">ICN19</strain>
    </source>
</reference>
<dbReference type="EC" id="4.2.1.44" evidence="2"/>
<dbReference type="OrthoDB" id="104997at2"/>
<gene>
    <name evidence="2" type="primary">iolE</name>
    <name evidence="2" type="ORF">FEF34_16995</name>
</gene>
<name>A0A5R9E6S4_9ACTN</name>
<evidence type="ECO:0000313" key="2">
    <source>
        <dbReference type="EMBL" id="TLQ44589.1"/>
    </source>
</evidence>
<evidence type="ECO:0000259" key="1">
    <source>
        <dbReference type="Pfam" id="PF01261"/>
    </source>
</evidence>
<dbReference type="GO" id="GO:0050114">
    <property type="term" value="F:myo-inosose-2 dehydratase activity"/>
    <property type="evidence" value="ECO:0007669"/>
    <property type="project" value="UniProtKB-EC"/>
</dbReference>
<dbReference type="InterPro" id="IPR036237">
    <property type="entry name" value="Xyl_isomerase-like_sf"/>
</dbReference>
<dbReference type="PANTHER" id="PTHR12110:SF41">
    <property type="entry name" value="INOSOSE DEHYDRATASE"/>
    <property type="match status" value="1"/>
</dbReference>
<dbReference type="AlphaFoldDB" id="A0A5R9E6S4"/>
<proteinExistence type="predicted"/>
<dbReference type="SUPFAM" id="SSF51658">
    <property type="entry name" value="Xylose isomerase-like"/>
    <property type="match status" value="1"/>
</dbReference>
<dbReference type="Pfam" id="PF01261">
    <property type="entry name" value="AP_endonuc_2"/>
    <property type="match status" value="1"/>
</dbReference>
<comment type="caution">
    <text evidence="2">The sequence shown here is derived from an EMBL/GenBank/DDBJ whole genome shotgun (WGS) entry which is preliminary data.</text>
</comment>
<dbReference type="EMBL" id="VAWE01000001">
    <property type="protein sequence ID" value="TLQ44589.1"/>
    <property type="molecule type" value="Genomic_DNA"/>
</dbReference>
<organism evidence="2 3">
    <name type="scientific">Streptomyces marianii</name>
    <dbReference type="NCBI Taxonomy" id="1817406"/>
    <lineage>
        <taxon>Bacteria</taxon>
        <taxon>Bacillati</taxon>
        <taxon>Actinomycetota</taxon>
        <taxon>Actinomycetes</taxon>
        <taxon>Kitasatosporales</taxon>
        <taxon>Streptomycetaceae</taxon>
        <taxon>Streptomyces</taxon>
    </lineage>
</organism>
<dbReference type="InterPro" id="IPR050312">
    <property type="entry name" value="IolE/XylAMocC-like"/>
</dbReference>
<dbReference type="Gene3D" id="3.20.20.150">
    <property type="entry name" value="Divalent-metal-dependent TIM barrel enzymes"/>
    <property type="match status" value="1"/>
</dbReference>